<organism evidence="2 3">
    <name type="scientific">Dendrobium nobile</name>
    <name type="common">Orchid</name>
    <dbReference type="NCBI Taxonomy" id="94219"/>
    <lineage>
        <taxon>Eukaryota</taxon>
        <taxon>Viridiplantae</taxon>
        <taxon>Streptophyta</taxon>
        <taxon>Embryophyta</taxon>
        <taxon>Tracheophyta</taxon>
        <taxon>Spermatophyta</taxon>
        <taxon>Magnoliopsida</taxon>
        <taxon>Liliopsida</taxon>
        <taxon>Asparagales</taxon>
        <taxon>Orchidaceae</taxon>
        <taxon>Epidendroideae</taxon>
        <taxon>Malaxideae</taxon>
        <taxon>Dendrobiinae</taxon>
        <taxon>Dendrobium</taxon>
    </lineage>
</organism>
<dbReference type="Proteomes" id="UP000829196">
    <property type="component" value="Unassembled WGS sequence"/>
</dbReference>
<reference evidence="2" key="1">
    <citation type="journal article" date="2022" name="Front. Genet.">
        <title>Chromosome-Scale Assembly of the Dendrobium nobile Genome Provides Insights Into the Molecular Mechanism of the Biosynthesis of the Medicinal Active Ingredient of Dendrobium.</title>
        <authorList>
            <person name="Xu Q."/>
            <person name="Niu S.-C."/>
            <person name="Li K.-L."/>
            <person name="Zheng P.-J."/>
            <person name="Zhang X.-J."/>
            <person name="Jia Y."/>
            <person name="Liu Y."/>
            <person name="Niu Y.-X."/>
            <person name="Yu L.-H."/>
            <person name="Chen D.-F."/>
            <person name="Zhang G.-Q."/>
        </authorList>
    </citation>
    <scope>NUCLEOTIDE SEQUENCE</scope>
    <source>
        <tissue evidence="2">Leaf</tissue>
    </source>
</reference>
<dbReference type="SUPFAM" id="SSF50630">
    <property type="entry name" value="Acid proteases"/>
    <property type="match status" value="1"/>
</dbReference>
<dbReference type="Pfam" id="PF08284">
    <property type="entry name" value="RVP_2"/>
    <property type="match status" value="1"/>
</dbReference>
<protein>
    <recommendedName>
        <fullName evidence="4">Ty3-gypsy retrotransposon protein</fullName>
    </recommendedName>
</protein>
<dbReference type="Gene3D" id="2.40.70.10">
    <property type="entry name" value="Acid Proteases"/>
    <property type="match status" value="1"/>
</dbReference>
<comment type="caution">
    <text evidence="2">The sequence shown here is derived from an EMBL/GenBank/DDBJ whole genome shotgun (WGS) entry which is preliminary data.</text>
</comment>
<dbReference type="OrthoDB" id="696591at2759"/>
<dbReference type="InterPro" id="IPR021109">
    <property type="entry name" value="Peptidase_aspartic_dom_sf"/>
</dbReference>
<evidence type="ECO:0008006" key="4">
    <source>
        <dbReference type="Google" id="ProtNLM"/>
    </source>
</evidence>
<dbReference type="CDD" id="cd00303">
    <property type="entry name" value="retropepsin_like"/>
    <property type="match status" value="1"/>
</dbReference>
<accession>A0A8T3B8T5</accession>
<keyword evidence="3" id="KW-1185">Reference proteome</keyword>
<sequence length="335" mass="37036">METAQLVEDQQKADQTRKSGGSHPTYCSPLMLEGPKVTATTHPEEVKQEKTTTVVNLGGFKRLTDFELKEKRVKGLCYRCDEKFAPGHRCKEKTLHVIVVGDSDEDTAEGATREKLCEVEHPHLDMIEVSLNSMEGLPFHPTMKMEGEIEECKVRVLFDSGATHNSLAYRVTEQLGLEVIASKEVEVTICTGQKARIYGKCKGVTIILQGEVVTQDFLLIDLENTDVILGMQWLQSLGDMEVNWEKLLIKYKSNGRRVALQGDPSLCGFPTTEESTFFNLEDKVNFKGGSIDAIRLPSVEGGTANRGRAEAAWGGCRASRPAEGERGTRRSGLDG</sequence>
<feature type="region of interest" description="Disordered" evidence="1">
    <location>
        <begin position="1"/>
        <end position="28"/>
    </location>
</feature>
<dbReference type="PANTHER" id="PTHR15503">
    <property type="entry name" value="LDOC1 RELATED"/>
    <property type="match status" value="1"/>
</dbReference>
<proteinExistence type="predicted"/>
<evidence type="ECO:0000313" key="2">
    <source>
        <dbReference type="EMBL" id="KAI0507251.1"/>
    </source>
</evidence>
<feature type="compositionally biased region" description="Basic and acidic residues" evidence="1">
    <location>
        <begin position="320"/>
        <end position="335"/>
    </location>
</feature>
<name>A0A8T3B8T5_DENNO</name>
<dbReference type="AlphaFoldDB" id="A0A8T3B8T5"/>
<dbReference type="EMBL" id="JAGYWB010000010">
    <property type="protein sequence ID" value="KAI0507251.1"/>
    <property type="molecule type" value="Genomic_DNA"/>
</dbReference>
<dbReference type="PANTHER" id="PTHR15503:SF22">
    <property type="entry name" value="TRANSPOSON TY3-I GAG POLYPROTEIN"/>
    <property type="match status" value="1"/>
</dbReference>
<dbReference type="InterPro" id="IPR032567">
    <property type="entry name" value="RTL1-rel"/>
</dbReference>
<evidence type="ECO:0000256" key="1">
    <source>
        <dbReference type="SAM" id="MobiDB-lite"/>
    </source>
</evidence>
<dbReference type="SMR" id="A0A8T3B8T5"/>
<gene>
    <name evidence="2" type="ORF">KFK09_013373</name>
</gene>
<evidence type="ECO:0000313" key="3">
    <source>
        <dbReference type="Proteomes" id="UP000829196"/>
    </source>
</evidence>
<feature type="region of interest" description="Disordered" evidence="1">
    <location>
        <begin position="315"/>
        <end position="335"/>
    </location>
</feature>